<evidence type="ECO:0000256" key="8">
    <source>
        <dbReference type="SAM" id="Phobius"/>
    </source>
</evidence>
<dbReference type="InterPro" id="IPR036640">
    <property type="entry name" value="ABC1_TM_sf"/>
</dbReference>
<dbReference type="InterPro" id="IPR039421">
    <property type="entry name" value="Type_1_exporter"/>
</dbReference>
<keyword evidence="4 11" id="KW-0067">ATP-binding</keyword>
<dbReference type="CDD" id="cd18584">
    <property type="entry name" value="ABC_6TM_AarD_CydD"/>
    <property type="match status" value="1"/>
</dbReference>
<dbReference type="InterPro" id="IPR003593">
    <property type="entry name" value="AAA+_ATPase"/>
</dbReference>
<feature type="transmembrane region" description="Helical" evidence="8">
    <location>
        <begin position="220"/>
        <end position="243"/>
    </location>
</feature>
<evidence type="ECO:0000256" key="3">
    <source>
        <dbReference type="ARBA" id="ARBA00022741"/>
    </source>
</evidence>
<feature type="domain" description="ABC transporter" evidence="9">
    <location>
        <begin position="305"/>
        <end position="530"/>
    </location>
</feature>
<evidence type="ECO:0000256" key="4">
    <source>
        <dbReference type="ARBA" id="ARBA00022840"/>
    </source>
</evidence>
<keyword evidence="6 8" id="KW-0472">Membrane</keyword>
<organism evidence="11 12">
    <name type="scientific">Macrococcus lamae</name>
    <dbReference type="NCBI Taxonomy" id="198484"/>
    <lineage>
        <taxon>Bacteria</taxon>
        <taxon>Bacillati</taxon>
        <taxon>Bacillota</taxon>
        <taxon>Bacilli</taxon>
        <taxon>Bacillales</taxon>
        <taxon>Staphylococcaceae</taxon>
        <taxon>Macrococcus</taxon>
    </lineage>
</organism>
<accession>A0A4R6BV57</accession>
<evidence type="ECO:0000259" key="10">
    <source>
        <dbReference type="PROSITE" id="PS50929"/>
    </source>
</evidence>
<comment type="function">
    <text evidence="7">May be involved in multidrug export. Transmembrane domains (TMD) form a pore in the cell membrane and the ATP-binding domain (NBD) is responsible for energy generation.</text>
</comment>
<sequence>MKYLTKLSGRYIYLHCLMIISAILLSVVIILQSMQIGKIIDSVLLKHHINFEFVIVTVLLILIARSVLQTLLKTFGVTLSGKIKSLLRKTLINSKKSTAESLNLATEGIEGIDSFYGDYLPQVYRSTFIPLAIMIFLMFFHRNAAYIMLITAPFIPIFYIIIGINTSKKATEQMTALNQFSAYFLDAIRGIVTIKLFNYESNVKQAIHNKSQAFKEKTLIILRTAFLSTLMLEFISMLSIGIIALEIGLGLIVFHTISFYTAVVTLMLAPEFYNSLKDLGMAFHTGKQSEGYAELLNYEKPETIIRTAEQRTTIAGNFKVDYKHFAMSVDEEFELKEMVIFGPSGAGKSTFAKVIAGVIEEGHGYINLPEDCVNNIAYMAQQPFVMSESIINNITMFNEHSFDEIVAAAKSVNMHDRIMAFTEGYETKIGAGGEQLSGGETHRLMLMRILLNPAKVIIFDEPTAMLDHETEQLIKKAIEQLKKTSTIWTIAHQRETIKNAPYLLLINDGMLVKGTHETMQVQPFYKAVLA</sequence>
<dbReference type="PROSITE" id="PS50893">
    <property type="entry name" value="ABC_TRANSPORTER_2"/>
    <property type="match status" value="1"/>
</dbReference>
<feature type="domain" description="ABC transmembrane type-1" evidence="10">
    <location>
        <begin position="17"/>
        <end position="288"/>
    </location>
</feature>
<dbReference type="GO" id="GO:0140359">
    <property type="term" value="F:ABC-type transporter activity"/>
    <property type="evidence" value="ECO:0007669"/>
    <property type="project" value="InterPro"/>
</dbReference>
<keyword evidence="2 8" id="KW-0812">Transmembrane</keyword>
<dbReference type="OrthoDB" id="9806127at2"/>
<dbReference type="Gene3D" id="3.40.50.300">
    <property type="entry name" value="P-loop containing nucleotide triphosphate hydrolases"/>
    <property type="match status" value="1"/>
</dbReference>
<dbReference type="EMBL" id="SCWB01000005">
    <property type="protein sequence ID" value="TDM12219.1"/>
    <property type="molecule type" value="Genomic_DNA"/>
</dbReference>
<dbReference type="InterPro" id="IPR027417">
    <property type="entry name" value="P-loop_NTPase"/>
</dbReference>
<dbReference type="Proteomes" id="UP000294802">
    <property type="component" value="Unassembled WGS sequence"/>
</dbReference>
<evidence type="ECO:0000256" key="1">
    <source>
        <dbReference type="ARBA" id="ARBA00004651"/>
    </source>
</evidence>
<feature type="transmembrane region" description="Helical" evidence="8">
    <location>
        <begin position="123"/>
        <end position="140"/>
    </location>
</feature>
<dbReference type="SUPFAM" id="SSF52540">
    <property type="entry name" value="P-loop containing nucleoside triphosphate hydrolases"/>
    <property type="match status" value="1"/>
</dbReference>
<reference evidence="11 12" key="1">
    <citation type="submission" date="2019-01" db="EMBL/GenBank/DDBJ databases">
        <title>Draft genome sequences of the type strains of six Macrococcus species.</title>
        <authorList>
            <person name="Mazhar S."/>
            <person name="Altermann E."/>
            <person name="Hill C."/>
            <person name="Mcauliffe O."/>
        </authorList>
    </citation>
    <scope>NUCLEOTIDE SEQUENCE [LARGE SCALE GENOMIC DNA]</scope>
    <source>
        <strain evidence="11 12">CCM4815</strain>
    </source>
</reference>
<dbReference type="AlphaFoldDB" id="A0A4R6BV57"/>
<evidence type="ECO:0000256" key="5">
    <source>
        <dbReference type="ARBA" id="ARBA00022989"/>
    </source>
</evidence>
<evidence type="ECO:0000259" key="9">
    <source>
        <dbReference type="PROSITE" id="PS50893"/>
    </source>
</evidence>
<feature type="transmembrane region" description="Helical" evidence="8">
    <location>
        <begin position="249"/>
        <end position="269"/>
    </location>
</feature>
<name>A0A4R6BV57_9STAP</name>
<evidence type="ECO:0000313" key="11">
    <source>
        <dbReference type="EMBL" id="TDM12219.1"/>
    </source>
</evidence>
<keyword evidence="3" id="KW-0547">Nucleotide-binding</keyword>
<dbReference type="SUPFAM" id="SSF90123">
    <property type="entry name" value="ABC transporter transmembrane region"/>
    <property type="match status" value="1"/>
</dbReference>
<dbReference type="RefSeq" id="WP_133443389.1">
    <property type="nucleotide sequence ID" value="NZ_SCWB01000005.1"/>
</dbReference>
<dbReference type="Gene3D" id="1.20.1560.10">
    <property type="entry name" value="ABC transporter type 1, transmembrane domain"/>
    <property type="match status" value="1"/>
</dbReference>
<dbReference type="Pfam" id="PF00664">
    <property type="entry name" value="ABC_membrane"/>
    <property type="match status" value="1"/>
</dbReference>
<gene>
    <name evidence="11" type="ORF">ERX29_03905</name>
</gene>
<dbReference type="InterPro" id="IPR003439">
    <property type="entry name" value="ABC_transporter-like_ATP-bd"/>
</dbReference>
<dbReference type="PROSITE" id="PS50929">
    <property type="entry name" value="ABC_TM1F"/>
    <property type="match status" value="1"/>
</dbReference>
<evidence type="ECO:0000256" key="2">
    <source>
        <dbReference type="ARBA" id="ARBA00022692"/>
    </source>
</evidence>
<feature type="transmembrane region" description="Helical" evidence="8">
    <location>
        <begin position="145"/>
        <end position="162"/>
    </location>
</feature>
<dbReference type="PANTHER" id="PTHR24221:SF590">
    <property type="entry name" value="COMPONENT LINKED WITH THE ASSEMBLY OF CYTOCHROME' TRANSPORT TRANSMEMBRANE ATP-BINDING PROTEIN ABC TRANSPORTER CYDD-RELATED"/>
    <property type="match status" value="1"/>
</dbReference>
<dbReference type="GO" id="GO:0005524">
    <property type="term" value="F:ATP binding"/>
    <property type="evidence" value="ECO:0007669"/>
    <property type="project" value="UniProtKB-KW"/>
</dbReference>
<dbReference type="SMART" id="SM00382">
    <property type="entry name" value="AAA"/>
    <property type="match status" value="1"/>
</dbReference>
<feature type="transmembrane region" description="Helical" evidence="8">
    <location>
        <begin position="12"/>
        <end position="31"/>
    </location>
</feature>
<comment type="subcellular location">
    <subcellularLocation>
        <location evidence="1">Cell membrane</location>
        <topology evidence="1">Multi-pass membrane protein</topology>
    </subcellularLocation>
</comment>
<dbReference type="GO" id="GO:0016887">
    <property type="term" value="F:ATP hydrolysis activity"/>
    <property type="evidence" value="ECO:0007669"/>
    <property type="project" value="InterPro"/>
</dbReference>
<keyword evidence="5 8" id="KW-1133">Transmembrane helix</keyword>
<dbReference type="GO" id="GO:0005886">
    <property type="term" value="C:plasma membrane"/>
    <property type="evidence" value="ECO:0007669"/>
    <property type="project" value="UniProtKB-SubCell"/>
</dbReference>
<proteinExistence type="predicted"/>
<comment type="caution">
    <text evidence="11">The sequence shown here is derived from an EMBL/GenBank/DDBJ whole genome shotgun (WGS) entry which is preliminary data.</text>
</comment>
<dbReference type="Pfam" id="PF00005">
    <property type="entry name" value="ABC_tran"/>
    <property type="match status" value="1"/>
</dbReference>
<evidence type="ECO:0000256" key="6">
    <source>
        <dbReference type="ARBA" id="ARBA00023136"/>
    </source>
</evidence>
<keyword evidence="12" id="KW-1185">Reference proteome</keyword>
<dbReference type="PANTHER" id="PTHR24221">
    <property type="entry name" value="ATP-BINDING CASSETTE SUB-FAMILY B"/>
    <property type="match status" value="1"/>
</dbReference>
<evidence type="ECO:0000256" key="7">
    <source>
        <dbReference type="ARBA" id="ARBA00025074"/>
    </source>
</evidence>
<feature type="transmembrane region" description="Helical" evidence="8">
    <location>
        <begin position="51"/>
        <end position="72"/>
    </location>
</feature>
<protein>
    <submittedName>
        <fullName evidence="11">ATP-binding cassette domain-containing protein</fullName>
    </submittedName>
</protein>
<evidence type="ECO:0000313" key="12">
    <source>
        <dbReference type="Proteomes" id="UP000294802"/>
    </source>
</evidence>
<dbReference type="InterPro" id="IPR011527">
    <property type="entry name" value="ABC1_TM_dom"/>
</dbReference>